<dbReference type="InterPro" id="IPR002549">
    <property type="entry name" value="AI-2E-like"/>
</dbReference>
<dbReference type="EMBL" id="CABPSC010000002">
    <property type="protein sequence ID" value="VVD74595.1"/>
    <property type="molecule type" value="Genomic_DNA"/>
</dbReference>
<dbReference type="PANTHER" id="PTHR21716">
    <property type="entry name" value="TRANSMEMBRANE PROTEIN"/>
    <property type="match status" value="1"/>
</dbReference>
<evidence type="ECO:0000313" key="11">
    <source>
        <dbReference type="Proteomes" id="UP000367825"/>
    </source>
</evidence>
<evidence type="ECO:0000256" key="6">
    <source>
        <dbReference type="ARBA" id="ARBA00022989"/>
    </source>
</evidence>
<protein>
    <submittedName>
        <fullName evidence="10">Membrane protein</fullName>
    </submittedName>
</protein>
<evidence type="ECO:0000313" key="10">
    <source>
        <dbReference type="EMBL" id="VVD74595.1"/>
    </source>
</evidence>
<keyword evidence="5 9" id="KW-0812">Transmembrane</keyword>
<feature type="transmembrane region" description="Helical" evidence="9">
    <location>
        <begin position="214"/>
        <end position="237"/>
    </location>
</feature>
<evidence type="ECO:0000256" key="3">
    <source>
        <dbReference type="ARBA" id="ARBA00022448"/>
    </source>
</evidence>
<dbReference type="Proteomes" id="UP000367825">
    <property type="component" value="Unassembled WGS sequence"/>
</dbReference>
<evidence type="ECO:0000256" key="9">
    <source>
        <dbReference type="SAM" id="Phobius"/>
    </source>
</evidence>
<comment type="subcellular location">
    <subcellularLocation>
        <location evidence="1">Cell membrane</location>
        <topology evidence="1">Multi-pass membrane protein</topology>
    </subcellularLocation>
</comment>
<evidence type="ECO:0000256" key="2">
    <source>
        <dbReference type="ARBA" id="ARBA00009773"/>
    </source>
</evidence>
<evidence type="ECO:0000256" key="8">
    <source>
        <dbReference type="SAM" id="MobiDB-lite"/>
    </source>
</evidence>
<feature type="region of interest" description="Disordered" evidence="8">
    <location>
        <begin position="357"/>
        <end position="416"/>
    </location>
</feature>
<feature type="transmembrane region" description="Helical" evidence="9">
    <location>
        <begin position="36"/>
        <end position="54"/>
    </location>
</feature>
<dbReference type="GO" id="GO:0005886">
    <property type="term" value="C:plasma membrane"/>
    <property type="evidence" value="ECO:0007669"/>
    <property type="project" value="UniProtKB-SubCell"/>
</dbReference>
<sequence length="416" mass="43510">MFSTTPSELARNLLIILVLSLLMIGTLWVLLPFLPALIWAVTIVASTWPMLIGLQRRLWGRRWLATTVMIIAMLIIVVAPLTAAIGTLIGHASDISEQVHSIGQRGLPMPPDWLARIPVIGQRASDEWQALAAAGPGGLVAKVQPYAVKAASWGFAKLGSIGLLFVHLGLTLIISAILFMQGEHAARALIRMARRLGGDRGEESVRLAGMSIRAVALGIVVTAVTQSLLGGLGLWLTGVPLPGFLTALMLVLCIAQIGPFPVLLSSVAWLYWQDSPTLATLLLVLSVFIGMLDNVMRPMLIRRGADLPMTLILAGVLGGMLTFGIVGLFVGPVILAVTYTLLTAWINEGLNRPMMAPTGAPAGATTGAATEAATVPPETSTGPGPSTRAAEPSAPVSASASASASKAAAGREETRG</sequence>
<evidence type="ECO:0000256" key="5">
    <source>
        <dbReference type="ARBA" id="ARBA00022692"/>
    </source>
</evidence>
<evidence type="ECO:0000256" key="7">
    <source>
        <dbReference type="ARBA" id="ARBA00023136"/>
    </source>
</evidence>
<feature type="transmembrane region" description="Helical" evidence="9">
    <location>
        <begin position="312"/>
        <end position="345"/>
    </location>
</feature>
<feature type="transmembrane region" description="Helical" evidence="9">
    <location>
        <begin position="12"/>
        <end position="30"/>
    </location>
</feature>
<comment type="similarity">
    <text evidence="2">Belongs to the autoinducer-2 exporter (AI-2E) (TC 2.A.86) family.</text>
</comment>
<dbReference type="NCBIfam" id="NF008216">
    <property type="entry name" value="PRK10983.1"/>
    <property type="match status" value="1"/>
</dbReference>
<feature type="transmembrane region" description="Helical" evidence="9">
    <location>
        <begin position="276"/>
        <end position="292"/>
    </location>
</feature>
<dbReference type="Pfam" id="PF01594">
    <property type="entry name" value="AI-2E_transport"/>
    <property type="match status" value="1"/>
</dbReference>
<dbReference type="AlphaFoldDB" id="A0A5E4SGY8"/>
<gene>
    <name evidence="10" type="ORF">PNO31109_00762</name>
</gene>
<evidence type="ECO:0000256" key="1">
    <source>
        <dbReference type="ARBA" id="ARBA00004651"/>
    </source>
</evidence>
<dbReference type="RefSeq" id="WP_244958121.1">
    <property type="nucleotide sequence ID" value="NZ_CABPSC010000002.1"/>
</dbReference>
<reference evidence="10 11" key="1">
    <citation type="submission" date="2019-08" db="EMBL/GenBank/DDBJ databases">
        <authorList>
            <person name="Peeters C."/>
        </authorList>
    </citation>
    <scope>NUCLEOTIDE SEQUENCE [LARGE SCALE GENOMIC DNA]</scope>
    <source>
        <strain evidence="10 11">LMG 31109</strain>
    </source>
</reference>
<keyword evidence="6 9" id="KW-1133">Transmembrane helix</keyword>
<keyword evidence="3" id="KW-0813">Transport</keyword>
<keyword evidence="4" id="KW-1003">Cell membrane</keyword>
<proteinExistence type="inferred from homology"/>
<dbReference type="PANTHER" id="PTHR21716:SF67">
    <property type="entry name" value="TRANSPORT PROTEIN YDIK-RELATED"/>
    <property type="match status" value="1"/>
</dbReference>
<accession>A0A5E4SGY8</accession>
<feature type="transmembrane region" description="Helical" evidence="9">
    <location>
        <begin position="243"/>
        <end position="264"/>
    </location>
</feature>
<evidence type="ECO:0000256" key="4">
    <source>
        <dbReference type="ARBA" id="ARBA00022475"/>
    </source>
</evidence>
<keyword evidence="7 9" id="KW-0472">Membrane</keyword>
<feature type="compositionally biased region" description="Low complexity" evidence="8">
    <location>
        <begin position="357"/>
        <end position="408"/>
    </location>
</feature>
<keyword evidence="11" id="KW-1185">Reference proteome</keyword>
<name>A0A5E4SGY8_9BURK</name>
<feature type="transmembrane region" description="Helical" evidence="9">
    <location>
        <begin position="63"/>
        <end position="89"/>
    </location>
</feature>
<organism evidence="10 11">
    <name type="scientific">Pandoraea nosoerga</name>
    <dbReference type="NCBI Taxonomy" id="2508296"/>
    <lineage>
        <taxon>Bacteria</taxon>
        <taxon>Pseudomonadati</taxon>
        <taxon>Pseudomonadota</taxon>
        <taxon>Betaproteobacteria</taxon>
        <taxon>Burkholderiales</taxon>
        <taxon>Burkholderiaceae</taxon>
        <taxon>Pandoraea</taxon>
    </lineage>
</organism>
<feature type="transmembrane region" description="Helical" evidence="9">
    <location>
        <begin position="161"/>
        <end position="182"/>
    </location>
</feature>